<dbReference type="InParanoid" id="D3BRA5"/>
<gene>
    <name evidence="3" type="ORF">PPL_10511</name>
</gene>
<proteinExistence type="predicted"/>
<keyword evidence="2" id="KW-0732">Signal</keyword>
<protein>
    <submittedName>
        <fullName evidence="3">Uncharacterized protein</fullName>
    </submittedName>
</protein>
<evidence type="ECO:0000313" key="4">
    <source>
        <dbReference type="Proteomes" id="UP000001396"/>
    </source>
</evidence>
<feature type="transmembrane region" description="Helical" evidence="1">
    <location>
        <begin position="86"/>
        <end position="113"/>
    </location>
</feature>
<dbReference type="AlphaFoldDB" id="D3BRA5"/>
<feature type="signal peptide" evidence="2">
    <location>
        <begin position="1"/>
        <end position="24"/>
    </location>
</feature>
<name>D3BRA5_HETP5</name>
<keyword evidence="1" id="KW-1133">Transmembrane helix</keyword>
<organism evidence="3 4">
    <name type="scientific">Heterostelium pallidum (strain ATCC 26659 / Pp 5 / PN500)</name>
    <name type="common">Cellular slime mold</name>
    <name type="synonym">Polysphondylium pallidum</name>
    <dbReference type="NCBI Taxonomy" id="670386"/>
    <lineage>
        <taxon>Eukaryota</taxon>
        <taxon>Amoebozoa</taxon>
        <taxon>Evosea</taxon>
        <taxon>Eumycetozoa</taxon>
        <taxon>Dictyostelia</taxon>
        <taxon>Acytosteliales</taxon>
        <taxon>Acytosteliaceae</taxon>
        <taxon>Heterostelium</taxon>
    </lineage>
</organism>
<evidence type="ECO:0000256" key="1">
    <source>
        <dbReference type="SAM" id="Phobius"/>
    </source>
</evidence>
<keyword evidence="4" id="KW-1185">Reference proteome</keyword>
<feature type="chain" id="PRO_5003042450" evidence="2">
    <location>
        <begin position="25"/>
        <end position="130"/>
    </location>
</feature>
<keyword evidence="1" id="KW-0812">Transmembrane</keyword>
<dbReference type="RefSeq" id="XP_020428071.1">
    <property type="nucleotide sequence ID" value="XM_020581284.1"/>
</dbReference>
<sequence>MNIIYKITICLILIQLLFISNARADDDEYDECCIGQMVNGVPSCSGKIKDANKWYKFVCDDKEIGVINNNSTLVCDECSLKATKRLVILLAVLIPILGLSVCACIGGGIYCCCKHRKEKKSHHNKLLNRY</sequence>
<reference evidence="3 4" key="1">
    <citation type="journal article" date="2011" name="Genome Res.">
        <title>Phylogeny-wide analysis of social amoeba genomes highlights ancient origins for complex intercellular communication.</title>
        <authorList>
            <person name="Heidel A.J."/>
            <person name="Lawal H.M."/>
            <person name="Felder M."/>
            <person name="Schilde C."/>
            <person name="Helps N.R."/>
            <person name="Tunggal B."/>
            <person name="Rivero F."/>
            <person name="John U."/>
            <person name="Schleicher M."/>
            <person name="Eichinger L."/>
            <person name="Platzer M."/>
            <person name="Noegel A.A."/>
            <person name="Schaap P."/>
            <person name="Gloeckner G."/>
        </authorList>
    </citation>
    <scope>NUCLEOTIDE SEQUENCE [LARGE SCALE GENOMIC DNA]</scope>
    <source>
        <strain evidence="4">ATCC 26659 / Pp 5 / PN500</strain>
    </source>
</reference>
<evidence type="ECO:0000256" key="2">
    <source>
        <dbReference type="SAM" id="SignalP"/>
    </source>
</evidence>
<evidence type="ECO:0000313" key="3">
    <source>
        <dbReference type="EMBL" id="EFA75937.1"/>
    </source>
</evidence>
<accession>D3BRA5</accession>
<keyword evidence="1" id="KW-0472">Membrane</keyword>
<dbReference type="EMBL" id="ADBJ01000050">
    <property type="protein sequence ID" value="EFA75937.1"/>
    <property type="molecule type" value="Genomic_DNA"/>
</dbReference>
<dbReference type="Proteomes" id="UP000001396">
    <property type="component" value="Unassembled WGS sequence"/>
</dbReference>
<dbReference type="GeneID" id="31365980"/>
<comment type="caution">
    <text evidence="3">The sequence shown here is derived from an EMBL/GenBank/DDBJ whole genome shotgun (WGS) entry which is preliminary data.</text>
</comment>